<keyword evidence="6 13" id="KW-0443">Lipid metabolism</keyword>
<dbReference type="GO" id="GO:0051287">
    <property type="term" value="F:NAD binding"/>
    <property type="evidence" value="ECO:0007669"/>
    <property type="project" value="InterPro"/>
</dbReference>
<dbReference type="NCBIfam" id="NF000940">
    <property type="entry name" value="PRK00094.1-2"/>
    <property type="match status" value="1"/>
</dbReference>
<feature type="domain" description="Glycerol-3-phosphate dehydrogenase NAD-dependent N-terminal" evidence="18">
    <location>
        <begin position="2"/>
        <end position="156"/>
    </location>
</feature>
<feature type="binding site" evidence="13">
    <location>
        <position position="103"/>
    </location>
    <ligand>
        <name>sn-glycerol 3-phosphate</name>
        <dbReference type="ChEBI" id="CHEBI:57597"/>
    </ligand>
</feature>
<keyword evidence="2 13" id="KW-0444">Lipid biosynthesis</keyword>
<dbReference type="FunFam" id="3.40.50.720:FF:000019">
    <property type="entry name" value="Glycerol-3-phosphate dehydrogenase [NAD(P)+]"/>
    <property type="match status" value="1"/>
</dbReference>
<dbReference type="InterPro" id="IPR011128">
    <property type="entry name" value="G3P_DH_NAD-dep_N"/>
</dbReference>
<feature type="binding site" evidence="15">
    <location>
        <position position="103"/>
    </location>
    <ligand>
        <name>substrate</name>
    </ligand>
</feature>
<keyword evidence="4 13" id="KW-0560">Oxidoreductase</keyword>
<comment type="caution">
    <text evidence="13">Lacks conserved residue(s) required for the propagation of feature annotation.</text>
</comment>
<dbReference type="PIRSF" id="PIRSF000114">
    <property type="entry name" value="Glycerol-3-P_dh"/>
    <property type="match status" value="1"/>
</dbReference>
<dbReference type="PRINTS" id="PR00077">
    <property type="entry name" value="GPDHDRGNASE"/>
</dbReference>
<dbReference type="HAMAP" id="MF_00394">
    <property type="entry name" value="NAD_Glyc3P_dehydrog"/>
    <property type="match status" value="1"/>
</dbReference>
<evidence type="ECO:0000256" key="8">
    <source>
        <dbReference type="ARBA" id="ARBA00023264"/>
    </source>
</evidence>
<keyword evidence="7 13" id="KW-0594">Phospholipid biosynthesis</keyword>
<dbReference type="InterPro" id="IPR008927">
    <property type="entry name" value="6-PGluconate_DH-like_C_sf"/>
</dbReference>
<organism evidence="20 21">
    <name type="scientific">Evtepia gabavorous</name>
    <dbReference type="NCBI Taxonomy" id="2211183"/>
    <lineage>
        <taxon>Bacteria</taxon>
        <taxon>Bacillati</taxon>
        <taxon>Bacillota</taxon>
        <taxon>Clostridia</taxon>
        <taxon>Eubacteriales</taxon>
        <taxon>Evtepia</taxon>
    </lineage>
</organism>
<dbReference type="GO" id="GO:0006650">
    <property type="term" value="P:glycerophospholipid metabolic process"/>
    <property type="evidence" value="ECO:0007669"/>
    <property type="project" value="UniProtKB-UniRule"/>
</dbReference>
<gene>
    <name evidence="13" type="primary">gpsA</name>
    <name evidence="20" type="ORF">DV520_09945</name>
</gene>
<feature type="binding site" evidence="16">
    <location>
        <position position="136"/>
    </location>
    <ligand>
        <name>NAD(+)</name>
        <dbReference type="ChEBI" id="CHEBI:57540"/>
    </ligand>
</feature>
<feature type="binding site" evidence="13">
    <location>
        <position position="11"/>
    </location>
    <ligand>
        <name>NADPH</name>
        <dbReference type="ChEBI" id="CHEBI:57783"/>
    </ligand>
</feature>
<dbReference type="GO" id="GO:0008654">
    <property type="term" value="P:phospholipid biosynthetic process"/>
    <property type="evidence" value="ECO:0007669"/>
    <property type="project" value="UniProtKB-KW"/>
</dbReference>
<feature type="binding site" evidence="13">
    <location>
        <position position="132"/>
    </location>
    <ligand>
        <name>sn-glycerol 3-phosphate</name>
        <dbReference type="ChEBI" id="CHEBI:57597"/>
    </ligand>
</feature>
<feature type="binding site" evidence="13">
    <location>
        <position position="251"/>
    </location>
    <ligand>
        <name>sn-glycerol 3-phosphate</name>
        <dbReference type="ChEBI" id="CHEBI:57597"/>
    </ligand>
</feature>
<comment type="catalytic activity">
    <reaction evidence="9">
        <text>sn-glycerol 3-phosphate + NADP(+) = dihydroxyacetone phosphate + NADPH + H(+)</text>
        <dbReference type="Rhea" id="RHEA:11096"/>
        <dbReference type="ChEBI" id="CHEBI:15378"/>
        <dbReference type="ChEBI" id="CHEBI:57597"/>
        <dbReference type="ChEBI" id="CHEBI:57642"/>
        <dbReference type="ChEBI" id="CHEBI:57783"/>
        <dbReference type="ChEBI" id="CHEBI:58349"/>
        <dbReference type="EC" id="1.1.1.94"/>
    </reaction>
    <physiologicalReaction direction="right-to-left" evidence="9">
        <dbReference type="Rhea" id="RHEA:11098"/>
    </physiologicalReaction>
</comment>
<feature type="binding site" evidence="13">
    <location>
        <position position="277"/>
    </location>
    <ligand>
        <name>NADPH</name>
        <dbReference type="ChEBI" id="CHEBI:57783"/>
    </ligand>
</feature>
<feature type="domain" description="Glycerol-3-phosphate dehydrogenase NAD-dependent C-terminal" evidence="19">
    <location>
        <begin position="176"/>
        <end position="316"/>
    </location>
</feature>
<dbReference type="FunFam" id="1.10.1040.10:FF:000001">
    <property type="entry name" value="Glycerol-3-phosphate dehydrogenase [NAD(P)+]"/>
    <property type="match status" value="1"/>
</dbReference>
<evidence type="ECO:0000256" key="17">
    <source>
        <dbReference type="RuleBase" id="RU000437"/>
    </source>
</evidence>
<dbReference type="RefSeq" id="WP_021920248.1">
    <property type="nucleotide sequence ID" value="NZ_CAKXKJ010000034.1"/>
</dbReference>
<dbReference type="PANTHER" id="PTHR11728">
    <property type="entry name" value="GLYCEROL-3-PHOSPHATE DEHYDROGENASE"/>
    <property type="match status" value="1"/>
</dbReference>
<dbReference type="PANTHER" id="PTHR11728:SF1">
    <property type="entry name" value="GLYCEROL-3-PHOSPHATE DEHYDROGENASE [NAD(+)] 2, CHLOROPLASTIC"/>
    <property type="match status" value="1"/>
</dbReference>
<comment type="function">
    <text evidence="13">Catalyzes the reduction of the glycolytic intermediate dihydroxyacetone phosphate (DHAP) to sn-glycerol 3-phosphate (G3P), the key precursor for phospholipid synthesis.</text>
</comment>
<dbReference type="EMBL" id="QQRQ01000021">
    <property type="protein sequence ID" value="RFT05947.1"/>
    <property type="molecule type" value="Genomic_DNA"/>
</dbReference>
<evidence type="ECO:0000259" key="18">
    <source>
        <dbReference type="Pfam" id="PF01210"/>
    </source>
</evidence>
<accession>A0A3E2B1T2</accession>
<keyword evidence="13" id="KW-0547">Nucleotide-binding</keyword>
<feature type="binding site" evidence="13">
    <location>
        <position position="251"/>
    </location>
    <ligand>
        <name>NADPH</name>
        <dbReference type="ChEBI" id="CHEBI:57783"/>
    </ligand>
</feature>
<feature type="binding site" evidence="16">
    <location>
        <begin position="7"/>
        <end position="12"/>
    </location>
    <ligand>
        <name>NAD(+)</name>
        <dbReference type="ChEBI" id="CHEBI:57540"/>
    </ligand>
</feature>
<dbReference type="GO" id="GO:0046168">
    <property type="term" value="P:glycerol-3-phosphate catabolic process"/>
    <property type="evidence" value="ECO:0007669"/>
    <property type="project" value="InterPro"/>
</dbReference>
<dbReference type="GO" id="GO:0046167">
    <property type="term" value="P:glycerol-3-phosphate biosynthetic process"/>
    <property type="evidence" value="ECO:0007669"/>
    <property type="project" value="UniProtKB-UniRule"/>
</dbReference>
<evidence type="ECO:0000256" key="2">
    <source>
        <dbReference type="ARBA" id="ARBA00022516"/>
    </source>
</evidence>
<evidence type="ECO:0000256" key="11">
    <source>
        <dbReference type="ARBA" id="ARBA00069372"/>
    </source>
</evidence>
<evidence type="ECO:0000256" key="6">
    <source>
        <dbReference type="ARBA" id="ARBA00023098"/>
    </source>
</evidence>
<keyword evidence="8 13" id="KW-1208">Phospholipid metabolism</keyword>
<keyword evidence="21" id="KW-1185">Reference proteome</keyword>
<feature type="binding site" evidence="13">
    <location>
        <position position="187"/>
    </location>
    <ligand>
        <name>sn-glycerol 3-phosphate</name>
        <dbReference type="ChEBI" id="CHEBI:57597"/>
    </ligand>
</feature>
<dbReference type="EC" id="1.1.1.94" evidence="10 13"/>
<dbReference type="GO" id="GO:0141152">
    <property type="term" value="F:glycerol-3-phosphate dehydrogenase (NAD+) activity"/>
    <property type="evidence" value="ECO:0007669"/>
    <property type="project" value="RHEA"/>
</dbReference>
<dbReference type="Proteomes" id="UP000260649">
    <property type="component" value="Unassembled WGS sequence"/>
</dbReference>
<sequence>MKIAVLGSGGWGTALAMLLAENGHTVTLWSYLEEESRRLQQTRENPLLPGVTLPESLSYTWDLSCVRGCGVVVMATPSFGVRSTAEGIRGMLTPETILVSVSKGIEKGSSLRMTEIIRQATGDLCPVVALSGPSHAEEVARRVPTAVVSACPDQAAAETVQDLFLNDRFRVYSSSDVVGVELGAALKNVMALCTGCCTGMGYGDNTKAMLMTRGLAETARLGVALGGRRETFAGLAGMGDLIVTCTSMNSRNYRAGILIGQGMPVQQAIQEIGAVVEGYYAVDSARELAKRAGVEMPITQAAYQVLYEGRDPKTVLQELMRREKRHEMEETWI</sequence>
<evidence type="ECO:0000256" key="4">
    <source>
        <dbReference type="ARBA" id="ARBA00023002"/>
    </source>
</evidence>
<feature type="binding site" evidence="13">
    <location>
        <position position="134"/>
    </location>
    <ligand>
        <name>sn-glycerol 3-phosphate</name>
        <dbReference type="ChEBI" id="CHEBI:57597"/>
    </ligand>
</feature>
<evidence type="ECO:0000313" key="20">
    <source>
        <dbReference type="EMBL" id="RFT05947.1"/>
    </source>
</evidence>
<evidence type="ECO:0000256" key="12">
    <source>
        <dbReference type="ARBA" id="ARBA00080511"/>
    </source>
</evidence>
<name>A0A3E2B1T2_9FIRM</name>
<evidence type="ECO:0000256" key="9">
    <source>
        <dbReference type="ARBA" id="ARBA00052716"/>
    </source>
</evidence>
<evidence type="ECO:0000256" key="16">
    <source>
        <dbReference type="PIRSR" id="PIRSR000114-3"/>
    </source>
</evidence>
<evidence type="ECO:0000256" key="14">
    <source>
        <dbReference type="PIRSR" id="PIRSR000114-1"/>
    </source>
</evidence>
<dbReference type="GO" id="GO:0141153">
    <property type="term" value="F:glycerol-3-phosphate dehydrogenase (NADP+) activity"/>
    <property type="evidence" value="ECO:0007669"/>
    <property type="project" value="RHEA"/>
</dbReference>
<dbReference type="UniPathway" id="UPA00940"/>
<comment type="catalytic activity">
    <reaction evidence="13">
        <text>sn-glycerol 3-phosphate + NAD(+) = dihydroxyacetone phosphate + NADH + H(+)</text>
        <dbReference type="Rhea" id="RHEA:11092"/>
        <dbReference type="ChEBI" id="CHEBI:15378"/>
        <dbReference type="ChEBI" id="CHEBI:57540"/>
        <dbReference type="ChEBI" id="CHEBI:57597"/>
        <dbReference type="ChEBI" id="CHEBI:57642"/>
        <dbReference type="ChEBI" id="CHEBI:57945"/>
        <dbReference type="EC" id="1.1.1.94"/>
    </reaction>
</comment>
<comment type="similarity">
    <text evidence="1 13 17">Belongs to the NAD-dependent glycerol-3-phosphate dehydrogenase family.</text>
</comment>
<dbReference type="GeneID" id="97996055"/>
<feature type="binding site" evidence="13">
    <location>
        <position position="240"/>
    </location>
    <ligand>
        <name>sn-glycerol 3-phosphate</name>
        <dbReference type="ChEBI" id="CHEBI:57597"/>
    </ligand>
</feature>
<dbReference type="GO" id="GO:0005829">
    <property type="term" value="C:cytosol"/>
    <property type="evidence" value="ECO:0007669"/>
    <property type="project" value="TreeGrafter"/>
</dbReference>
<dbReference type="AlphaFoldDB" id="A0A3E2B1T2"/>
<evidence type="ECO:0000259" key="19">
    <source>
        <dbReference type="Pfam" id="PF07479"/>
    </source>
</evidence>
<feature type="binding site" evidence="13">
    <location>
        <position position="103"/>
    </location>
    <ligand>
        <name>NADPH</name>
        <dbReference type="ChEBI" id="CHEBI:57783"/>
    </ligand>
</feature>
<evidence type="ECO:0000256" key="1">
    <source>
        <dbReference type="ARBA" id="ARBA00011009"/>
    </source>
</evidence>
<dbReference type="InterPro" id="IPR036291">
    <property type="entry name" value="NAD(P)-bd_dom_sf"/>
</dbReference>
<feature type="binding site" evidence="16">
    <location>
        <position position="251"/>
    </location>
    <ligand>
        <name>NAD(+)</name>
        <dbReference type="ChEBI" id="CHEBI:57540"/>
    </ligand>
</feature>
<evidence type="ECO:0000256" key="5">
    <source>
        <dbReference type="ARBA" id="ARBA00023027"/>
    </source>
</evidence>
<protein>
    <recommendedName>
        <fullName evidence="11 13">Glycerol-3-phosphate dehydrogenase [NAD(P)+]</fullName>
        <ecNumber evidence="10 13">1.1.1.94</ecNumber>
    </recommendedName>
    <alternativeName>
        <fullName evidence="13">NAD(P)(+)-dependent glycerol-3-phosphate dehydrogenase</fullName>
    </alternativeName>
    <alternativeName>
        <fullName evidence="12 13">NAD(P)H-dependent dihydroxyacetone-phosphate reductase</fullName>
    </alternativeName>
</protein>
<comment type="caution">
    <text evidence="20">The sequence shown here is derived from an EMBL/GenBank/DDBJ whole genome shotgun (WGS) entry which is preliminary data.</text>
</comment>
<dbReference type="InterPro" id="IPR006168">
    <property type="entry name" value="G3P_DH_NAD-dep"/>
</dbReference>
<feature type="binding site" evidence="13">
    <location>
        <position position="250"/>
    </location>
    <ligand>
        <name>sn-glycerol 3-phosphate</name>
        <dbReference type="ChEBI" id="CHEBI:57597"/>
    </ligand>
</feature>
<evidence type="ECO:0000256" key="10">
    <source>
        <dbReference type="ARBA" id="ARBA00066687"/>
    </source>
</evidence>
<dbReference type="Gene3D" id="3.40.50.720">
    <property type="entry name" value="NAD(P)-binding Rossmann-like Domain"/>
    <property type="match status" value="1"/>
</dbReference>
<keyword evidence="5 13" id="KW-0520">NAD</keyword>
<dbReference type="SUPFAM" id="SSF51735">
    <property type="entry name" value="NAD(P)-binding Rossmann-fold domains"/>
    <property type="match status" value="1"/>
</dbReference>
<evidence type="ECO:0000313" key="21">
    <source>
        <dbReference type="Proteomes" id="UP000260649"/>
    </source>
</evidence>
<keyword evidence="13" id="KW-0963">Cytoplasm</keyword>
<feature type="binding site" evidence="13">
    <location>
        <position position="136"/>
    </location>
    <ligand>
        <name>NADPH</name>
        <dbReference type="ChEBI" id="CHEBI:57783"/>
    </ligand>
</feature>
<evidence type="ECO:0000256" key="13">
    <source>
        <dbReference type="HAMAP-Rule" id="MF_00394"/>
    </source>
</evidence>
<dbReference type="InterPro" id="IPR006109">
    <property type="entry name" value="G3P_DH_NAD-dep_C"/>
</dbReference>
<keyword evidence="3 13" id="KW-0521">NADP</keyword>
<evidence type="ECO:0000256" key="15">
    <source>
        <dbReference type="PIRSR" id="PIRSR000114-2"/>
    </source>
</evidence>
<feature type="active site" description="Proton acceptor" evidence="13 14">
    <location>
        <position position="187"/>
    </location>
</feature>
<dbReference type="Pfam" id="PF01210">
    <property type="entry name" value="NAD_Gly3P_dh_N"/>
    <property type="match status" value="1"/>
</dbReference>
<feature type="binding site" evidence="15">
    <location>
        <begin position="251"/>
        <end position="252"/>
    </location>
    <ligand>
        <name>substrate</name>
    </ligand>
</feature>
<dbReference type="InterPro" id="IPR013328">
    <property type="entry name" value="6PGD_dom2"/>
</dbReference>
<comment type="pathway">
    <text evidence="13">Membrane lipid metabolism; glycerophospholipid metabolism.</text>
</comment>
<dbReference type="GO" id="GO:0005975">
    <property type="term" value="P:carbohydrate metabolic process"/>
    <property type="evidence" value="ECO:0007669"/>
    <property type="project" value="InterPro"/>
</dbReference>
<evidence type="ECO:0000256" key="3">
    <source>
        <dbReference type="ARBA" id="ARBA00022857"/>
    </source>
</evidence>
<evidence type="ECO:0000256" key="7">
    <source>
        <dbReference type="ARBA" id="ARBA00023209"/>
    </source>
</evidence>
<dbReference type="OrthoDB" id="9812273at2"/>
<dbReference type="Gene3D" id="1.10.1040.10">
    <property type="entry name" value="N-(1-d-carboxylethyl)-l-norvaline Dehydrogenase, domain 2"/>
    <property type="match status" value="1"/>
</dbReference>
<comment type="subcellular location">
    <subcellularLocation>
        <location evidence="13">Cytoplasm</location>
    </subcellularLocation>
</comment>
<feature type="binding site" evidence="13">
    <location>
        <position position="275"/>
    </location>
    <ligand>
        <name>NADPH</name>
        <dbReference type="ChEBI" id="CHEBI:57783"/>
    </ligand>
</feature>
<reference evidence="20 21" key="1">
    <citation type="submission" date="2018-07" db="EMBL/GenBank/DDBJ databases">
        <title>GABA Modulating Bacteria of the Human Gut Microbiota.</title>
        <authorList>
            <person name="Strandwitz P."/>
            <person name="Kim K.H."/>
            <person name="Terekhova D."/>
            <person name="Liu J.K."/>
            <person name="Sharma A."/>
            <person name="Levering J."/>
            <person name="Mcdonald D."/>
            <person name="Dietrich D."/>
            <person name="Ramadhar T.R."/>
            <person name="Lekbua A."/>
            <person name="Mroue N."/>
            <person name="Liston C."/>
            <person name="Stewart E.J."/>
            <person name="Dubin M.J."/>
            <person name="Zengler K."/>
            <person name="Knight R."/>
            <person name="Gilbert J.A."/>
            <person name="Clardy J."/>
            <person name="Lewis K."/>
        </authorList>
    </citation>
    <scope>NUCLEOTIDE SEQUENCE [LARGE SCALE GENOMIC DNA]</scope>
    <source>
        <strain evidence="20 21">KLE1738</strain>
    </source>
</reference>
<dbReference type="NCBIfam" id="NF000942">
    <property type="entry name" value="PRK00094.1-4"/>
    <property type="match status" value="1"/>
</dbReference>
<dbReference type="SUPFAM" id="SSF48179">
    <property type="entry name" value="6-phosphogluconate dehydrogenase C-terminal domain-like"/>
    <property type="match status" value="1"/>
</dbReference>
<dbReference type="Pfam" id="PF07479">
    <property type="entry name" value="NAD_Gly3P_dh_C"/>
    <property type="match status" value="1"/>
</dbReference>
<proteinExistence type="inferred from homology"/>
<feature type="binding site" evidence="13">
    <location>
        <position position="252"/>
    </location>
    <ligand>
        <name>sn-glycerol 3-phosphate</name>
        <dbReference type="ChEBI" id="CHEBI:57597"/>
    </ligand>
</feature>